<organism evidence="2 3">
    <name type="scientific">Jatrophihabitans cynanchi</name>
    <dbReference type="NCBI Taxonomy" id="2944128"/>
    <lineage>
        <taxon>Bacteria</taxon>
        <taxon>Bacillati</taxon>
        <taxon>Actinomycetota</taxon>
        <taxon>Actinomycetes</taxon>
        <taxon>Jatrophihabitantales</taxon>
        <taxon>Jatrophihabitantaceae</taxon>
        <taxon>Jatrophihabitans</taxon>
    </lineage>
</organism>
<dbReference type="EMBL" id="CP097463">
    <property type="protein sequence ID" value="WAX58003.1"/>
    <property type="molecule type" value="Genomic_DNA"/>
</dbReference>
<evidence type="ECO:0000256" key="1">
    <source>
        <dbReference type="SAM" id="MobiDB-lite"/>
    </source>
</evidence>
<proteinExistence type="predicted"/>
<feature type="region of interest" description="Disordered" evidence="1">
    <location>
        <begin position="119"/>
        <end position="140"/>
    </location>
</feature>
<keyword evidence="3" id="KW-1185">Reference proteome</keyword>
<dbReference type="RefSeq" id="WP_269444551.1">
    <property type="nucleotide sequence ID" value="NZ_CP097463.1"/>
</dbReference>
<reference evidence="2" key="1">
    <citation type="submission" date="2022-05" db="EMBL/GenBank/DDBJ databases">
        <title>Jatrophihabitans sp. SB3-54 whole genome sequence.</title>
        <authorList>
            <person name="Suh M.K."/>
            <person name="Eom M.K."/>
            <person name="Kim J.S."/>
            <person name="Kim H.S."/>
            <person name="Do H.E."/>
            <person name="Shin Y.K."/>
            <person name="Lee J.-S."/>
        </authorList>
    </citation>
    <scope>NUCLEOTIDE SEQUENCE</scope>
    <source>
        <strain evidence="2">SB3-54</strain>
    </source>
</reference>
<accession>A0ABY7K2B0</accession>
<protein>
    <submittedName>
        <fullName evidence="2">Uncharacterized protein</fullName>
    </submittedName>
</protein>
<evidence type="ECO:0000313" key="3">
    <source>
        <dbReference type="Proteomes" id="UP001164693"/>
    </source>
</evidence>
<sequence length="145" mass="16551">MAEVDPDDDTIWRWVIYHRRFDCTRRERREVVVAAYDSEAEFEREFERYSARVRDEIGGGTCDPRDEVVSGSVLHPGYRDEQARGHLVRRAMEHGVDPRPLLTGGPLPSNMAVFGVGDDGDPFHYGGGQPPKSPGRVRRFWRALP</sequence>
<gene>
    <name evidence="2" type="ORF">M6B22_04350</name>
</gene>
<dbReference type="Proteomes" id="UP001164693">
    <property type="component" value="Chromosome"/>
</dbReference>
<evidence type="ECO:0000313" key="2">
    <source>
        <dbReference type="EMBL" id="WAX58003.1"/>
    </source>
</evidence>
<name>A0ABY7K2B0_9ACTN</name>